<comment type="caution">
    <text evidence="2">The sequence shown here is derived from an EMBL/GenBank/DDBJ whole genome shotgun (WGS) entry which is preliminary data.</text>
</comment>
<dbReference type="Proteomes" id="UP001221142">
    <property type="component" value="Unassembled WGS sequence"/>
</dbReference>
<evidence type="ECO:0000313" key="3">
    <source>
        <dbReference type="Proteomes" id="UP001221142"/>
    </source>
</evidence>
<protein>
    <submittedName>
        <fullName evidence="2">Uncharacterized protein</fullName>
    </submittedName>
</protein>
<evidence type="ECO:0000256" key="1">
    <source>
        <dbReference type="SAM" id="MobiDB-lite"/>
    </source>
</evidence>
<dbReference type="AlphaFoldDB" id="A0AAD7B5E4"/>
<reference evidence="2" key="1">
    <citation type="submission" date="2023-03" db="EMBL/GenBank/DDBJ databases">
        <title>Massive genome expansion in bonnet fungi (Mycena s.s.) driven by repeated elements and novel gene families across ecological guilds.</title>
        <authorList>
            <consortium name="Lawrence Berkeley National Laboratory"/>
            <person name="Harder C.B."/>
            <person name="Miyauchi S."/>
            <person name="Viragh M."/>
            <person name="Kuo A."/>
            <person name="Thoen E."/>
            <person name="Andreopoulos B."/>
            <person name="Lu D."/>
            <person name="Skrede I."/>
            <person name="Drula E."/>
            <person name="Henrissat B."/>
            <person name="Morin E."/>
            <person name="Kohler A."/>
            <person name="Barry K."/>
            <person name="LaButti K."/>
            <person name="Morin E."/>
            <person name="Salamov A."/>
            <person name="Lipzen A."/>
            <person name="Mereny Z."/>
            <person name="Hegedus B."/>
            <person name="Baldrian P."/>
            <person name="Stursova M."/>
            <person name="Weitz H."/>
            <person name="Taylor A."/>
            <person name="Grigoriev I.V."/>
            <person name="Nagy L.G."/>
            <person name="Martin F."/>
            <person name="Kauserud H."/>
        </authorList>
    </citation>
    <scope>NUCLEOTIDE SEQUENCE</scope>
    <source>
        <strain evidence="2">9284</strain>
    </source>
</reference>
<proteinExistence type="predicted"/>
<feature type="region of interest" description="Disordered" evidence="1">
    <location>
        <begin position="220"/>
        <end position="240"/>
    </location>
</feature>
<evidence type="ECO:0000313" key="2">
    <source>
        <dbReference type="EMBL" id="KAJ7611154.1"/>
    </source>
</evidence>
<keyword evidence="3" id="KW-1185">Reference proteome</keyword>
<name>A0AAD7B5E4_9AGAR</name>
<feature type="compositionally biased region" description="Acidic residues" evidence="1">
    <location>
        <begin position="225"/>
        <end position="240"/>
    </location>
</feature>
<accession>A0AAD7B5E4</accession>
<gene>
    <name evidence="2" type="ORF">FB45DRAFT_1037492</name>
</gene>
<dbReference type="EMBL" id="JARKIF010000033">
    <property type="protein sequence ID" value="KAJ7611154.1"/>
    <property type="molecule type" value="Genomic_DNA"/>
</dbReference>
<organism evidence="2 3">
    <name type="scientific">Roridomyces roridus</name>
    <dbReference type="NCBI Taxonomy" id="1738132"/>
    <lineage>
        <taxon>Eukaryota</taxon>
        <taxon>Fungi</taxon>
        <taxon>Dikarya</taxon>
        <taxon>Basidiomycota</taxon>
        <taxon>Agaricomycotina</taxon>
        <taxon>Agaricomycetes</taxon>
        <taxon>Agaricomycetidae</taxon>
        <taxon>Agaricales</taxon>
        <taxon>Marasmiineae</taxon>
        <taxon>Mycenaceae</taxon>
        <taxon>Roridomyces</taxon>
    </lineage>
</organism>
<sequence>MFPLFNPSLVNPEDASHLSLPRDQARIEYLRQRRGQPGTWITDLILRRNITFDYLPSTRVPSTPCACCVAADRPCTFLQWAVPCFRCLLFKDHNCEFTSLDAWDAYWGKERRELDIHPQIHPLALEEFDRLYQDSRRRFQHFHFLDNDSEDIRGLHLHYFGATRSNPLELIELLGDAMAVPSSPRLIDSARHLVYAMCYSEGYRSVARLPDIYPTASFDIGSGSDSDDGSSDGASSDDADNMARFDAHDWFGWDEEDTEFNL</sequence>